<protein>
    <submittedName>
        <fullName evidence="1">Uncharacterized protein</fullName>
    </submittedName>
</protein>
<sequence>MRRYRLGLITPALGGTTLRQFDVKEVARPLISLNVAGPAMLLLPPAHLLSVVRARLLATARAIRSRFGAD</sequence>
<evidence type="ECO:0000313" key="1">
    <source>
        <dbReference type="EMBL" id="TSH90079.1"/>
    </source>
</evidence>
<keyword evidence="2" id="KW-1185">Reference proteome</keyword>
<comment type="caution">
    <text evidence="1">The sequence shown here is derived from an EMBL/GenBank/DDBJ whole genome shotgun (WGS) entry which is preliminary data.</text>
</comment>
<dbReference type="Proteomes" id="UP000318405">
    <property type="component" value="Unassembled WGS sequence"/>
</dbReference>
<proteinExistence type="predicted"/>
<evidence type="ECO:0000313" key="2">
    <source>
        <dbReference type="Proteomes" id="UP000318405"/>
    </source>
</evidence>
<reference evidence="1 2" key="1">
    <citation type="submission" date="2019-07" db="EMBL/GenBank/DDBJ databases">
        <title>Qingshengfaniella alkalisoli gen. nov., sp. nov., isolated from saline soil.</title>
        <authorList>
            <person name="Xu L."/>
            <person name="Huang X.-X."/>
            <person name="Sun J.-Q."/>
        </authorList>
    </citation>
    <scope>NUCLEOTIDE SEQUENCE [LARGE SCALE GENOMIC DNA]</scope>
    <source>
        <strain evidence="1 2">DSM 27279</strain>
    </source>
</reference>
<organism evidence="1 2">
    <name type="scientific">Verticiella sediminum</name>
    <dbReference type="NCBI Taxonomy" id="1247510"/>
    <lineage>
        <taxon>Bacteria</taxon>
        <taxon>Pseudomonadati</taxon>
        <taxon>Pseudomonadota</taxon>
        <taxon>Betaproteobacteria</taxon>
        <taxon>Burkholderiales</taxon>
        <taxon>Alcaligenaceae</taxon>
        <taxon>Verticiella</taxon>
    </lineage>
</organism>
<dbReference type="RefSeq" id="WP_143949993.1">
    <property type="nucleotide sequence ID" value="NZ_BAABMB010000003.1"/>
</dbReference>
<accession>A0A556AB15</accession>
<dbReference type="AlphaFoldDB" id="A0A556AB15"/>
<gene>
    <name evidence="1" type="ORF">FOZ76_19715</name>
</gene>
<name>A0A556AB15_9BURK</name>
<dbReference type="EMBL" id="VLTJ01000039">
    <property type="protein sequence ID" value="TSH90079.1"/>
    <property type="molecule type" value="Genomic_DNA"/>
</dbReference>